<accession>A0A7S2KFE3</accession>
<dbReference type="InterPro" id="IPR043127">
    <property type="entry name" value="Sec-1-like_dom3a"/>
</dbReference>
<evidence type="ECO:0000313" key="3">
    <source>
        <dbReference type="EMBL" id="CAD9575356.1"/>
    </source>
</evidence>
<dbReference type="InterPro" id="IPR027482">
    <property type="entry name" value="Sec1-like_dom2"/>
</dbReference>
<dbReference type="EMBL" id="HBHA01000014">
    <property type="protein sequence ID" value="CAD9575356.1"/>
    <property type="molecule type" value="Transcribed_RNA"/>
</dbReference>
<reference evidence="3" key="1">
    <citation type="submission" date="2021-01" db="EMBL/GenBank/DDBJ databases">
        <authorList>
            <person name="Corre E."/>
            <person name="Pelletier E."/>
            <person name="Niang G."/>
            <person name="Scheremetjew M."/>
            <person name="Finn R."/>
            <person name="Kale V."/>
            <person name="Holt S."/>
            <person name="Cochrane G."/>
            <person name="Meng A."/>
            <person name="Brown T."/>
            <person name="Cohen L."/>
        </authorList>
    </citation>
    <scope>NUCLEOTIDE SEQUENCE</scope>
    <source>
        <strain evidence="3">CCMP1258.1</strain>
    </source>
</reference>
<dbReference type="InterPro" id="IPR001619">
    <property type="entry name" value="Sec1-like"/>
</dbReference>
<dbReference type="GO" id="GO:0016192">
    <property type="term" value="P:vesicle-mediated transport"/>
    <property type="evidence" value="ECO:0007669"/>
    <property type="project" value="InterPro"/>
</dbReference>
<dbReference type="Gene3D" id="3.40.50.1910">
    <property type="match status" value="1"/>
</dbReference>
<dbReference type="AlphaFoldDB" id="A0A7S2KFE3"/>
<feature type="coiled-coil region" evidence="2">
    <location>
        <begin position="305"/>
        <end position="332"/>
    </location>
</feature>
<organism evidence="3">
    <name type="scientific">Bigelowiella natans</name>
    <name type="common">Pedinomonas minutissima</name>
    <name type="synonym">Chlorarachnion sp. (strain CCMP621)</name>
    <dbReference type="NCBI Taxonomy" id="227086"/>
    <lineage>
        <taxon>Eukaryota</taxon>
        <taxon>Sar</taxon>
        <taxon>Rhizaria</taxon>
        <taxon>Cercozoa</taxon>
        <taxon>Chlorarachniophyceae</taxon>
        <taxon>Bigelowiella</taxon>
    </lineage>
</organism>
<proteinExistence type="inferred from homology"/>
<dbReference type="SUPFAM" id="SSF56815">
    <property type="entry name" value="Sec1/munc18-like (SM) proteins"/>
    <property type="match status" value="1"/>
</dbReference>
<dbReference type="InterPro" id="IPR036045">
    <property type="entry name" value="Sec1-like_sf"/>
</dbReference>
<gene>
    <name evidence="3" type="ORF">BIGN1055_LOCUS7</name>
</gene>
<dbReference type="OMA" id="VNDLRAW"/>
<dbReference type="InterPro" id="IPR043154">
    <property type="entry name" value="Sec-1-like_dom1"/>
</dbReference>
<dbReference type="Gene3D" id="3.40.50.2060">
    <property type="match status" value="1"/>
</dbReference>
<sequence length="618" mass="69344">MDVQALQRDVMRRMLSPPADAGALTWKLLIFDKRCMGILGSLFHVQQLQKLGVTVMMKLEDAKRERIEDTPAVYFIAPTKENIDRVAKDCKRGLYDTVYLNFCYPLSRMNLKDLAQQTVENGAHKHIAKVYDQYADFISLDRRLVTLNMPNSFCRLTRPKSDQALMSYVDRIVDGLFSILVTLQQVPIIRASPGNAAALAAERLHLKFRQHLMSRNNLFSGGLSAYKRPLVILLDRNMDLSVPLHHPWTYCSLVNDIFSIKSNKVDIPTEEKGDTATSASTKSYDLSSEDAFWDEYQGAAFPKVAEGVQKYLNEYNAKAEQLKKDQVGLSDLKSAVNSMPELMKKKRMIDAHTNIATALLKQLKERHWDRYFELEEELIQNMPPSFEDVLEQLQPDAKGTPSDKLRLYLIYSLLHNVSDEEDKKVKAHLKGYEAEGLDLSSLNFLKNHKMEQKFTAGLQDTTKKESSHASGGSSLFTFISDSVGARGKKLLQGVRNLIPADKSLPTTKLVEALMENKGARKSTARFLYFDPKLQGDGPVSGARRITTPFTEGFVFVMGGGNYVEHQNLQDYAKRASNPQVPVSIAYGSTEILSGTQFLQQLSTLGKPPSGGDVDDALD</sequence>
<evidence type="ECO:0000256" key="2">
    <source>
        <dbReference type="SAM" id="Coils"/>
    </source>
</evidence>
<name>A0A7S2KFE3_BIGNA</name>
<keyword evidence="2" id="KW-0175">Coiled coil</keyword>
<dbReference type="Pfam" id="PF00995">
    <property type="entry name" value="Sec1"/>
    <property type="match status" value="1"/>
</dbReference>
<dbReference type="Gene3D" id="3.90.830.10">
    <property type="entry name" value="Syntaxin Binding Protein 1, Chain A, domain 2"/>
    <property type="match status" value="1"/>
</dbReference>
<evidence type="ECO:0008006" key="4">
    <source>
        <dbReference type="Google" id="ProtNLM"/>
    </source>
</evidence>
<dbReference type="Gene3D" id="1.25.40.60">
    <property type="match status" value="1"/>
</dbReference>
<evidence type="ECO:0000256" key="1">
    <source>
        <dbReference type="ARBA" id="ARBA00009884"/>
    </source>
</evidence>
<comment type="similarity">
    <text evidence="1">Belongs to the STXBP/unc-18/SEC1 family.</text>
</comment>
<protein>
    <recommendedName>
        <fullName evidence="4">Sec1 family domain-containing protein 1</fullName>
    </recommendedName>
</protein>
<dbReference type="PIRSF" id="PIRSF005715">
    <property type="entry name" value="VPS45_Sec1"/>
    <property type="match status" value="1"/>
</dbReference>
<dbReference type="PANTHER" id="PTHR11679">
    <property type="entry name" value="VESICLE PROTEIN SORTING-ASSOCIATED"/>
    <property type="match status" value="1"/>
</dbReference>